<accession>A0A841JFS3</accession>
<name>A0A841JFS3_9SPHI</name>
<gene>
    <name evidence="2" type="ORF">HDF22_001006</name>
</gene>
<dbReference type="EMBL" id="JACHCA010000002">
    <property type="protein sequence ID" value="MBB6126901.1"/>
    <property type="molecule type" value="Genomic_DNA"/>
</dbReference>
<proteinExistence type="predicted"/>
<evidence type="ECO:0000313" key="2">
    <source>
        <dbReference type="EMBL" id="MBB6126901.1"/>
    </source>
</evidence>
<sequence>MKILFLVIVLLVCSCGSKNDNIAPMNNTAIITYTLKSDNSNTTAVVRHHIKDNLVIDYIYTVKSELTVKDTIPLNFRSYVKMETSNKPIGNFEIIISDGEKVLIDKKEFSIDDSGKYYIELKDTLLF</sequence>
<dbReference type="Proteomes" id="UP000548326">
    <property type="component" value="Unassembled WGS sequence"/>
</dbReference>
<protein>
    <recommendedName>
        <fullName evidence="4">Lipoprotein</fullName>
    </recommendedName>
</protein>
<feature type="signal peptide" evidence="1">
    <location>
        <begin position="1"/>
        <end position="19"/>
    </location>
</feature>
<feature type="chain" id="PRO_5032803926" description="Lipoprotein" evidence="1">
    <location>
        <begin position="20"/>
        <end position="127"/>
    </location>
</feature>
<reference evidence="2 3" key="1">
    <citation type="submission" date="2020-08" db="EMBL/GenBank/DDBJ databases">
        <title>Genomic Encyclopedia of Type Strains, Phase IV (KMG-V): Genome sequencing to study the core and pangenomes of soil and plant-associated prokaryotes.</title>
        <authorList>
            <person name="Whitman W."/>
        </authorList>
    </citation>
    <scope>NUCLEOTIDE SEQUENCE [LARGE SCALE GENOMIC DNA]</scope>
    <source>
        <strain evidence="2 3">MP601</strain>
    </source>
</reference>
<evidence type="ECO:0008006" key="4">
    <source>
        <dbReference type="Google" id="ProtNLM"/>
    </source>
</evidence>
<dbReference type="RefSeq" id="WP_221275945.1">
    <property type="nucleotide sequence ID" value="NZ_JACHCA010000002.1"/>
</dbReference>
<dbReference type="AlphaFoldDB" id="A0A841JFS3"/>
<dbReference type="PROSITE" id="PS51257">
    <property type="entry name" value="PROKAR_LIPOPROTEIN"/>
    <property type="match status" value="1"/>
</dbReference>
<organism evidence="2 3">
    <name type="scientific">Mucilaginibacter lappiensis</name>
    <dbReference type="NCBI Taxonomy" id="354630"/>
    <lineage>
        <taxon>Bacteria</taxon>
        <taxon>Pseudomonadati</taxon>
        <taxon>Bacteroidota</taxon>
        <taxon>Sphingobacteriia</taxon>
        <taxon>Sphingobacteriales</taxon>
        <taxon>Sphingobacteriaceae</taxon>
        <taxon>Mucilaginibacter</taxon>
    </lineage>
</organism>
<keyword evidence="1" id="KW-0732">Signal</keyword>
<comment type="caution">
    <text evidence="2">The sequence shown here is derived from an EMBL/GenBank/DDBJ whole genome shotgun (WGS) entry which is preliminary data.</text>
</comment>
<evidence type="ECO:0000256" key="1">
    <source>
        <dbReference type="SAM" id="SignalP"/>
    </source>
</evidence>
<evidence type="ECO:0000313" key="3">
    <source>
        <dbReference type="Proteomes" id="UP000548326"/>
    </source>
</evidence>